<evidence type="ECO:0000313" key="7">
    <source>
        <dbReference type="Proteomes" id="UP000233440"/>
    </source>
</evidence>
<feature type="transmembrane region" description="Helical" evidence="5">
    <location>
        <begin position="37"/>
        <end position="57"/>
    </location>
</feature>
<evidence type="ECO:0000256" key="1">
    <source>
        <dbReference type="ARBA" id="ARBA00022475"/>
    </source>
</evidence>
<evidence type="ECO:0000256" key="5">
    <source>
        <dbReference type="HAMAP-Rule" id="MF_01536"/>
    </source>
</evidence>
<evidence type="ECO:0000256" key="2">
    <source>
        <dbReference type="ARBA" id="ARBA00022692"/>
    </source>
</evidence>
<accession>A0A2N3LQC9</accession>
<dbReference type="HAMAP" id="MF_01536">
    <property type="entry name" value="UPF0344"/>
    <property type="match status" value="1"/>
</dbReference>
<name>A0A2N3LQC9_9BACI</name>
<dbReference type="GO" id="GO:0005886">
    <property type="term" value="C:plasma membrane"/>
    <property type="evidence" value="ECO:0007669"/>
    <property type="project" value="UniProtKB-SubCell"/>
</dbReference>
<evidence type="ECO:0000256" key="3">
    <source>
        <dbReference type="ARBA" id="ARBA00022989"/>
    </source>
</evidence>
<keyword evidence="4 5" id="KW-0472">Membrane</keyword>
<proteinExistence type="inferred from homology"/>
<dbReference type="EMBL" id="PIQO01000001">
    <property type="protein sequence ID" value="PKR86733.1"/>
    <property type="molecule type" value="Genomic_DNA"/>
</dbReference>
<evidence type="ECO:0000256" key="4">
    <source>
        <dbReference type="ARBA" id="ARBA00023136"/>
    </source>
</evidence>
<feature type="transmembrane region" description="Helical" evidence="5">
    <location>
        <begin position="69"/>
        <end position="89"/>
    </location>
</feature>
<comment type="similarity">
    <text evidence="5">Belongs to the UPF0344 family.</text>
</comment>
<dbReference type="RefSeq" id="WP_101352383.1">
    <property type="nucleotide sequence ID" value="NZ_PIQO01000001.1"/>
</dbReference>
<gene>
    <name evidence="6" type="ORF">CWO92_01345</name>
</gene>
<feature type="transmembrane region" description="Helical" evidence="5">
    <location>
        <begin position="6"/>
        <end position="25"/>
    </location>
</feature>
<keyword evidence="3 5" id="KW-1133">Transmembrane helix</keyword>
<keyword evidence="7" id="KW-1185">Reference proteome</keyword>
<keyword evidence="2 5" id="KW-0812">Transmembrane</keyword>
<dbReference type="AlphaFoldDB" id="A0A2N3LQC9"/>
<dbReference type="InterPro" id="IPR010899">
    <property type="entry name" value="UPF0344"/>
</dbReference>
<dbReference type="Proteomes" id="UP000233440">
    <property type="component" value="Unassembled WGS sequence"/>
</dbReference>
<evidence type="ECO:0000313" key="6">
    <source>
        <dbReference type="EMBL" id="PKR86733.1"/>
    </source>
</evidence>
<dbReference type="Pfam" id="PF07457">
    <property type="entry name" value="DUF1516"/>
    <property type="match status" value="1"/>
</dbReference>
<organism evidence="6 7">
    <name type="scientific">Heyndrickxia camelliae</name>
    <dbReference type="NCBI Taxonomy" id="1707093"/>
    <lineage>
        <taxon>Bacteria</taxon>
        <taxon>Bacillati</taxon>
        <taxon>Bacillota</taxon>
        <taxon>Bacilli</taxon>
        <taxon>Bacillales</taxon>
        <taxon>Bacillaceae</taxon>
        <taxon>Heyndrickxia</taxon>
    </lineage>
</organism>
<dbReference type="OrthoDB" id="2365314at2"/>
<comment type="subcellular location">
    <subcellularLocation>
        <location evidence="5">Cell membrane</location>
        <topology evidence="5">Multi-pass membrane protein</topology>
    </subcellularLocation>
</comment>
<feature type="transmembrane region" description="Helical" evidence="5">
    <location>
        <begin position="96"/>
        <end position="113"/>
    </location>
</feature>
<protein>
    <recommendedName>
        <fullName evidence="5">UPF0344 protein CWO92_01345</fullName>
    </recommendedName>
</protein>
<reference evidence="6 7" key="1">
    <citation type="submission" date="2017-11" db="EMBL/GenBank/DDBJ databases">
        <title>Bacillus camelliae sp. nov., isolated from pu'er tea.</title>
        <authorList>
            <person name="Niu L."/>
        </authorList>
    </citation>
    <scope>NUCLEOTIDE SEQUENCE [LARGE SCALE GENOMIC DNA]</scope>
    <source>
        <strain evidence="6 7">7578-1</strain>
    </source>
</reference>
<sequence>MLHRTDAHITTWVIAIILFIVALLLHKAGREKAAKIVHMIVRLFYILVIVTGALLFFSNQSINPGLYGVKLLVGLLVVVLMEMILVRTVNKKGTGFLWLLFIILFLAALYIGLKLPLGPWHPFD</sequence>
<keyword evidence="1 5" id="KW-1003">Cell membrane</keyword>
<comment type="caution">
    <text evidence="6">The sequence shown here is derived from an EMBL/GenBank/DDBJ whole genome shotgun (WGS) entry which is preliminary data.</text>
</comment>